<dbReference type="InParanoid" id="T0S614"/>
<gene>
    <name evidence="2" type="ORF">SDRG_02413</name>
</gene>
<dbReference type="Proteomes" id="UP000030762">
    <property type="component" value="Unassembled WGS sequence"/>
</dbReference>
<reference evidence="2 3" key="1">
    <citation type="submission" date="2012-04" db="EMBL/GenBank/DDBJ databases">
        <title>The Genome Sequence of Saprolegnia declina VS20.</title>
        <authorList>
            <consortium name="The Broad Institute Genome Sequencing Platform"/>
            <person name="Russ C."/>
            <person name="Nusbaum C."/>
            <person name="Tyler B."/>
            <person name="van West P."/>
            <person name="Dieguez-Uribeondo J."/>
            <person name="de Bruijn I."/>
            <person name="Tripathy S."/>
            <person name="Jiang R."/>
            <person name="Young S.K."/>
            <person name="Zeng Q."/>
            <person name="Gargeya S."/>
            <person name="Fitzgerald M."/>
            <person name="Haas B."/>
            <person name="Abouelleil A."/>
            <person name="Alvarado L."/>
            <person name="Arachchi H.M."/>
            <person name="Berlin A."/>
            <person name="Chapman S.B."/>
            <person name="Goldberg J."/>
            <person name="Griggs A."/>
            <person name="Gujja S."/>
            <person name="Hansen M."/>
            <person name="Howarth C."/>
            <person name="Imamovic A."/>
            <person name="Larimer J."/>
            <person name="McCowen C."/>
            <person name="Montmayeur A."/>
            <person name="Murphy C."/>
            <person name="Neiman D."/>
            <person name="Pearson M."/>
            <person name="Priest M."/>
            <person name="Roberts A."/>
            <person name="Saif S."/>
            <person name="Shea T."/>
            <person name="Sisk P."/>
            <person name="Sykes S."/>
            <person name="Wortman J."/>
            <person name="Nusbaum C."/>
            <person name="Birren B."/>
        </authorList>
    </citation>
    <scope>NUCLEOTIDE SEQUENCE [LARGE SCALE GENOMIC DNA]</scope>
    <source>
        <strain evidence="2 3">VS20</strain>
    </source>
</reference>
<keyword evidence="3" id="KW-1185">Reference proteome</keyword>
<sequence length="75" mass="8849">MASDDRVLCAVPRCARFAKVTGHCLRHAADQHTRTEGHQHQSLRREKNRDRMCSADTRRILRDRLRRRTRPISSQ</sequence>
<dbReference type="EMBL" id="JH767136">
    <property type="protein sequence ID" value="EQC40523.1"/>
    <property type="molecule type" value="Genomic_DNA"/>
</dbReference>
<organism evidence="2 3">
    <name type="scientific">Saprolegnia diclina (strain VS20)</name>
    <dbReference type="NCBI Taxonomy" id="1156394"/>
    <lineage>
        <taxon>Eukaryota</taxon>
        <taxon>Sar</taxon>
        <taxon>Stramenopiles</taxon>
        <taxon>Oomycota</taxon>
        <taxon>Saprolegniomycetes</taxon>
        <taxon>Saprolegniales</taxon>
        <taxon>Saprolegniaceae</taxon>
        <taxon>Saprolegnia</taxon>
    </lineage>
</organism>
<dbReference type="RefSeq" id="XP_008606222.1">
    <property type="nucleotide sequence ID" value="XM_008608000.1"/>
</dbReference>
<evidence type="ECO:0000313" key="2">
    <source>
        <dbReference type="EMBL" id="EQC40523.1"/>
    </source>
</evidence>
<evidence type="ECO:0000313" key="3">
    <source>
        <dbReference type="Proteomes" id="UP000030762"/>
    </source>
</evidence>
<name>T0S614_SAPDV</name>
<evidence type="ECO:0000256" key="1">
    <source>
        <dbReference type="SAM" id="MobiDB-lite"/>
    </source>
</evidence>
<accession>T0S614</accession>
<proteinExistence type="predicted"/>
<feature type="region of interest" description="Disordered" evidence="1">
    <location>
        <begin position="29"/>
        <end position="53"/>
    </location>
</feature>
<protein>
    <submittedName>
        <fullName evidence="2">Uncharacterized protein</fullName>
    </submittedName>
</protein>
<dbReference type="AlphaFoldDB" id="T0S614"/>
<dbReference type="GeneID" id="19943140"/>
<dbReference type="VEuPathDB" id="FungiDB:SDRG_02413"/>